<feature type="region of interest" description="Disordered" evidence="2">
    <location>
        <begin position="499"/>
        <end position="548"/>
    </location>
</feature>
<dbReference type="Proteomes" id="UP001301350">
    <property type="component" value="Unassembled WGS sequence"/>
</dbReference>
<feature type="compositionally biased region" description="Basic residues" evidence="2">
    <location>
        <begin position="162"/>
        <end position="172"/>
    </location>
</feature>
<evidence type="ECO:0000313" key="4">
    <source>
        <dbReference type="EMBL" id="KAK4537527.1"/>
    </source>
</evidence>
<feature type="compositionally biased region" description="Basic residues" evidence="2">
    <location>
        <begin position="1"/>
        <end position="11"/>
    </location>
</feature>
<feature type="coiled-coil region" evidence="1">
    <location>
        <begin position="398"/>
        <end position="476"/>
    </location>
</feature>
<name>A0AAV9IYW6_CYACA</name>
<reference evidence="4 5" key="1">
    <citation type="submission" date="2022-07" db="EMBL/GenBank/DDBJ databases">
        <title>Genome-wide signatures of adaptation to extreme environments.</title>
        <authorList>
            <person name="Cho C.H."/>
            <person name="Yoon H.S."/>
        </authorList>
    </citation>
    <scope>NUCLEOTIDE SEQUENCE [LARGE SCALE GENOMIC DNA]</scope>
    <source>
        <strain evidence="4 5">DBV 063 E5</strain>
    </source>
</reference>
<gene>
    <name evidence="4" type="ORF">CDCA_CDCA13G3552</name>
</gene>
<proteinExistence type="predicted"/>
<evidence type="ECO:0000256" key="2">
    <source>
        <dbReference type="SAM" id="MobiDB-lite"/>
    </source>
</evidence>
<dbReference type="Pfam" id="PF03126">
    <property type="entry name" value="Plus-3"/>
    <property type="match status" value="1"/>
</dbReference>
<comment type="caution">
    <text evidence="4">The sequence shown here is derived from an EMBL/GenBank/DDBJ whole genome shotgun (WGS) entry which is preliminary data.</text>
</comment>
<dbReference type="InterPro" id="IPR036128">
    <property type="entry name" value="Plus3-like_sf"/>
</dbReference>
<feature type="region of interest" description="Disordered" evidence="2">
    <location>
        <begin position="1"/>
        <end position="79"/>
    </location>
</feature>
<dbReference type="SUPFAM" id="SSF159042">
    <property type="entry name" value="Plus3-like"/>
    <property type="match status" value="1"/>
</dbReference>
<dbReference type="GO" id="GO:0003677">
    <property type="term" value="F:DNA binding"/>
    <property type="evidence" value="ECO:0007669"/>
    <property type="project" value="InterPro"/>
</dbReference>
<evidence type="ECO:0000259" key="3">
    <source>
        <dbReference type="Pfam" id="PF03126"/>
    </source>
</evidence>
<evidence type="ECO:0000313" key="5">
    <source>
        <dbReference type="Proteomes" id="UP001301350"/>
    </source>
</evidence>
<feature type="region of interest" description="Disordered" evidence="2">
    <location>
        <begin position="567"/>
        <end position="594"/>
    </location>
</feature>
<feature type="compositionally biased region" description="Acidic residues" evidence="2">
    <location>
        <begin position="63"/>
        <end position="79"/>
    </location>
</feature>
<accession>A0AAV9IYW6</accession>
<feature type="compositionally biased region" description="Basic and acidic residues" evidence="2">
    <location>
        <begin position="139"/>
        <end position="148"/>
    </location>
</feature>
<organism evidence="4 5">
    <name type="scientific">Cyanidium caldarium</name>
    <name type="common">Red alga</name>
    <dbReference type="NCBI Taxonomy" id="2771"/>
    <lineage>
        <taxon>Eukaryota</taxon>
        <taxon>Rhodophyta</taxon>
        <taxon>Bangiophyceae</taxon>
        <taxon>Cyanidiales</taxon>
        <taxon>Cyanidiaceae</taxon>
        <taxon>Cyanidium</taxon>
    </lineage>
</organism>
<keyword evidence="5" id="KW-1185">Reference proteome</keyword>
<dbReference type="InterPro" id="IPR004343">
    <property type="entry name" value="Plus-3_dom"/>
</dbReference>
<feature type="compositionally biased region" description="Low complexity" evidence="2">
    <location>
        <begin position="517"/>
        <end position="538"/>
    </location>
</feature>
<dbReference type="AlphaFoldDB" id="A0AAV9IYW6"/>
<protein>
    <recommendedName>
        <fullName evidence="3">Plus3 domain-containing protein</fullName>
    </recommendedName>
</protein>
<feature type="domain" description="Plus3" evidence="3">
    <location>
        <begin position="267"/>
        <end position="376"/>
    </location>
</feature>
<dbReference type="Gene3D" id="3.90.70.200">
    <property type="entry name" value="Plus-3 domain"/>
    <property type="match status" value="1"/>
</dbReference>
<feature type="region of interest" description="Disordered" evidence="2">
    <location>
        <begin position="124"/>
        <end position="236"/>
    </location>
</feature>
<sequence>MAPSKRAKRRVQYAWNDSPDEPSTSDNESDADYEVEESHATAAKRARTDEVAVADASPHGSSEEIDTEPEFDDGYDAEGFADEADRAHLLSLNAVERETILAERFERRQKEYEAWQFRKALRERRRAEREAKRRQRRGVRVEEPEKRSQQRSRKQALDALARSKRQARKGASGRRQADYADDQVAEEDYVLTSEEEEADAAWRETYASASSGAEGEDDDDDDEWRSSGRRARVPGKVSAAAAAGRLAGGPLSFSDLVDLQTGEPTALLLTRANIERLHQKPWFRRYALNCFVRVPSPATTSGAERTYVLARVVDLPRAPRLYPVPSALSTPQKPLPPFQVGFRLVAELCGRQRRFTVDQVSRGMPTADEWAHLEQRHREQRLRLPSREQVHDWLEEKRAFMRGEIRATERELEEFRREFERLHPEAINYARRITEVRDQLEQVRERLRSRTGDDEREEIEEELAATEAELARLEALETAHAPSATRKSQRDDVREAIARKNATAAPPKSAAPLSNPTRTQAAAAVVSSSNAGTSSATTPLAVATAARETDPFARRTTRGGSYFFQTPTHDTDAPTDAAPHSPPGGATGEPPDAQHGLESLRALLEPWLWHGPLLQPLRSLHVHADEDVFQKSRDLYLQQQQQQRT</sequence>
<dbReference type="EMBL" id="JANCYW010000013">
    <property type="protein sequence ID" value="KAK4537527.1"/>
    <property type="molecule type" value="Genomic_DNA"/>
</dbReference>
<keyword evidence="1" id="KW-0175">Coiled coil</keyword>
<feature type="compositionally biased region" description="Acidic residues" evidence="2">
    <location>
        <begin position="179"/>
        <end position="199"/>
    </location>
</feature>
<evidence type="ECO:0000256" key="1">
    <source>
        <dbReference type="SAM" id="Coils"/>
    </source>
</evidence>
<feature type="compositionally biased region" description="Acidic residues" evidence="2">
    <location>
        <begin position="214"/>
        <end position="223"/>
    </location>
</feature>